<name>A0ABY7Z0D0_9HYPH</name>
<keyword evidence="3" id="KW-0597">Phosphoprotein</keyword>
<dbReference type="EMBL" id="CP118247">
    <property type="protein sequence ID" value="WDR07098.1"/>
    <property type="molecule type" value="Genomic_DNA"/>
</dbReference>
<dbReference type="PANTHER" id="PTHR43201">
    <property type="entry name" value="ACYL-COA SYNTHETASE"/>
    <property type="match status" value="1"/>
</dbReference>
<evidence type="ECO:0000256" key="2">
    <source>
        <dbReference type="ARBA" id="ARBA00022450"/>
    </source>
</evidence>
<dbReference type="PROSITE" id="PS50075">
    <property type="entry name" value="CARRIER"/>
    <property type="match status" value="1"/>
</dbReference>
<dbReference type="Gene3D" id="3.40.50.1820">
    <property type="entry name" value="alpha/beta hydrolase"/>
    <property type="match status" value="2"/>
</dbReference>
<keyword evidence="7" id="KW-1185">Reference proteome</keyword>
<evidence type="ECO:0000313" key="6">
    <source>
        <dbReference type="EMBL" id="WDR07098.1"/>
    </source>
</evidence>
<dbReference type="InterPro" id="IPR020845">
    <property type="entry name" value="AMP-binding_CS"/>
</dbReference>
<dbReference type="InterPro" id="IPR045851">
    <property type="entry name" value="AMP-bd_C_sf"/>
</dbReference>
<keyword evidence="2" id="KW-0596">Phosphopantetheine</keyword>
<dbReference type="RefSeq" id="WP_282212611.1">
    <property type="nucleotide sequence ID" value="NZ_CP118247.1"/>
</dbReference>
<accession>A0ABY7Z0D0</accession>
<proteinExistence type="inferred from homology"/>
<dbReference type="InterPro" id="IPR029058">
    <property type="entry name" value="AB_hydrolase_fold"/>
</dbReference>
<dbReference type="Pfam" id="PF13193">
    <property type="entry name" value="AMP-binding_C"/>
    <property type="match status" value="1"/>
</dbReference>
<comment type="similarity">
    <text evidence="1">Belongs to the ATP-dependent AMP-binding enzyme family.</text>
</comment>
<dbReference type="SUPFAM" id="SSF47336">
    <property type="entry name" value="ACP-like"/>
    <property type="match status" value="1"/>
</dbReference>
<dbReference type="Proteomes" id="UP001222118">
    <property type="component" value="Chromosome"/>
</dbReference>
<dbReference type="SUPFAM" id="SSF53474">
    <property type="entry name" value="alpha/beta-Hydrolases"/>
    <property type="match status" value="1"/>
</dbReference>
<dbReference type="Pfam" id="PF00550">
    <property type="entry name" value="PP-binding"/>
    <property type="match status" value="1"/>
</dbReference>
<dbReference type="InterPro" id="IPR042099">
    <property type="entry name" value="ANL_N_sf"/>
</dbReference>
<evidence type="ECO:0000256" key="3">
    <source>
        <dbReference type="ARBA" id="ARBA00022553"/>
    </source>
</evidence>
<organism evidence="6 7">
    <name type="scientific">Devosia rhodophyticola</name>
    <dbReference type="NCBI Taxonomy" id="3026423"/>
    <lineage>
        <taxon>Bacteria</taxon>
        <taxon>Pseudomonadati</taxon>
        <taxon>Pseudomonadota</taxon>
        <taxon>Alphaproteobacteria</taxon>
        <taxon>Hyphomicrobiales</taxon>
        <taxon>Devosiaceae</taxon>
        <taxon>Devosia</taxon>
    </lineage>
</organism>
<dbReference type="InterPro" id="IPR000873">
    <property type="entry name" value="AMP-dep_synth/lig_dom"/>
</dbReference>
<reference evidence="6 7" key="1">
    <citation type="submission" date="2023-02" db="EMBL/GenBank/DDBJ databases">
        <title>Devosia chondri sp. nov., isolated from the phycosphere of marine algae.</title>
        <authorList>
            <person name="Kim J.M."/>
            <person name="Lee J.K."/>
            <person name="Choi B.J."/>
            <person name="Bayburt H."/>
            <person name="Jeon C.O."/>
        </authorList>
    </citation>
    <scope>NUCLEOTIDE SEQUENCE [LARGE SCALE GENOMIC DNA]</scope>
    <source>
        <strain evidence="6 7">G2-5</strain>
    </source>
</reference>
<dbReference type="Pfam" id="PF00975">
    <property type="entry name" value="Thioesterase"/>
    <property type="match status" value="1"/>
</dbReference>
<dbReference type="Gene3D" id="1.10.1200.10">
    <property type="entry name" value="ACP-like"/>
    <property type="match status" value="1"/>
</dbReference>
<dbReference type="InterPro" id="IPR020806">
    <property type="entry name" value="PKS_PP-bd"/>
</dbReference>
<evidence type="ECO:0000313" key="7">
    <source>
        <dbReference type="Proteomes" id="UP001222118"/>
    </source>
</evidence>
<dbReference type="InterPro" id="IPR036736">
    <property type="entry name" value="ACP-like_sf"/>
</dbReference>
<sequence>MPDNVCRHIANVAIAHPTSVALLAHDRQHATYSDIFDQVDALTGTLSQLECASGTRIAVMLDSGPEMAVACLAIMGTSICVPINPHYPASELLSLLPRLNVTHMLTDRALYATHGELFVSMGLSVIIATPDPTAPAGRFTFEIAHKPGNPVVPSAKGTPQNLALLLHTSGSTGTPKLVPLTHENLLSAMANVVSSLALTPSDRCLNTMPMFHVGGLVDLFLAPLSVGSSIITAPTLGPQSALTSILEFSPTWYQGVPTMLADFLANLPDELPPKVANLRFIRSVSAPLPARLLADIEARLDIPVIEIFGMSETAGLIASTPLPPGMRKPGSVGIAAGPEVAIVDVLGNRIGADVRGEIVVRGPSVISSYLDQNASQSSAFIGSWMRSGDEGYLDADGYLFLTGRLKDIINRGGEKIAPSEIDIIVNELEGVAEAAAYARPHAGLGEEVGLAVVLRPGAPLSEADILHHLSPKLVQFKQPRHVDFLATLPRVPSGKLDRRAIAGLVGISSSQSEQSPPRLPETPLQRQLVEIWQRILQIDEVGLGDDFFDLGGDSLKATTLMIELEAIFDQPLDGALLFDASTIAELSEKLSHLSKDAGVFPANVSPGELPDAVYQEIKRQIAGWQGNRAQSASLITGRNTFGTKIPLFWGVTKEAEFSQLARNLDADQPIYAMRSLSTTQLKSDDNTRLLAHQYAREIVRLCPTDPIQIGGFCDGGRLAFFAAQWLKKQGRQVDLLLHDRFVPEPYDGPVTFFWGITGWLFSHEVERANKAWRRYYSGPLSVVELPVEHQMAYEDSFAPQLGRAISDELARLGGRSEPESTTFQPLEVPLPSDIYQARLSARVLPLLRQGRPHIVRTKVRNTSAHDWMPTEQSGICLAARWTNLDGFEIVQIEGFTALKQAVPSGGEVHLELEVVPPARGLPMFLVIDLLEEGVGWFGPRGSRPAKSLVMPLGRRAEAKKVYSARRR</sequence>
<evidence type="ECO:0000256" key="1">
    <source>
        <dbReference type="ARBA" id="ARBA00006432"/>
    </source>
</evidence>
<dbReference type="SMART" id="SM00823">
    <property type="entry name" value="PKS_PP"/>
    <property type="match status" value="1"/>
</dbReference>
<protein>
    <submittedName>
        <fullName evidence="6">AMP-binding protein</fullName>
    </submittedName>
</protein>
<evidence type="ECO:0000256" key="4">
    <source>
        <dbReference type="ARBA" id="ARBA00022598"/>
    </source>
</evidence>
<feature type="domain" description="Carrier" evidence="5">
    <location>
        <begin position="519"/>
        <end position="594"/>
    </location>
</feature>
<dbReference type="InterPro" id="IPR025110">
    <property type="entry name" value="AMP-bd_C"/>
</dbReference>
<dbReference type="PANTHER" id="PTHR43201:SF5">
    <property type="entry name" value="MEDIUM-CHAIN ACYL-COA LIGASE ACSF2, MITOCHONDRIAL"/>
    <property type="match status" value="1"/>
</dbReference>
<keyword evidence="4" id="KW-0436">Ligase</keyword>
<gene>
    <name evidence="6" type="ORF">PSQ90_06600</name>
</gene>
<dbReference type="InterPro" id="IPR009081">
    <property type="entry name" value="PP-bd_ACP"/>
</dbReference>
<dbReference type="SUPFAM" id="SSF56801">
    <property type="entry name" value="Acetyl-CoA synthetase-like"/>
    <property type="match status" value="1"/>
</dbReference>
<dbReference type="InterPro" id="IPR001031">
    <property type="entry name" value="Thioesterase"/>
</dbReference>
<dbReference type="Gene3D" id="3.30.300.30">
    <property type="match status" value="1"/>
</dbReference>
<dbReference type="PROSITE" id="PS00455">
    <property type="entry name" value="AMP_BINDING"/>
    <property type="match status" value="1"/>
</dbReference>
<dbReference type="Pfam" id="PF00501">
    <property type="entry name" value="AMP-binding"/>
    <property type="match status" value="1"/>
</dbReference>
<evidence type="ECO:0000259" key="5">
    <source>
        <dbReference type="PROSITE" id="PS50075"/>
    </source>
</evidence>
<dbReference type="Gene3D" id="3.40.50.12780">
    <property type="entry name" value="N-terminal domain of ligase-like"/>
    <property type="match status" value="1"/>
</dbReference>